<sequence length="373" mass="42696">MFSDIPPTSDLVIRPLAYRDIDVVEQWLSQQGVHEQPFGKHTLLPQSMTAPLQRLQWLTGTAKQRIYVAERGDKLLGVAQVAPFNENRTTWQVQQLAATEFTEVGTQLLRHCFSSILEARTWMLEINIEHQDALALYRHNGFQPLAQLTYWQISSTQLAQLAQQTPSLPNLLKVTNADAPLLYQLDTASMPALVRQVFDRHSRDFRISLTDWLQDSFASWIAQAHASRAYVFEPQRKAAIAAYTLYACQDGRSPHWLELTVHPAYTWLYPELFAHLARVLQPYAPAPLVLVSTDYQPEREAYLEQCADPIRHSLMMSRSVWHKVREVRSTLPEGLTLSEVLQGLQTHHRPQPGRMSTKEGMQVYYQEPDQGNG</sequence>
<dbReference type="SUPFAM" id="SSF55729">
    <property type="entry name" value="Acyl-CoA N-acyltransferases (Nat)"/>
    <property type="match status" value="1"/>
</dbReference>
<evidence type="ECO:0000313" key="4">
    <source>
        <dbReference type="EMBL" id="ATS17776.1"/>
    </source>
</evidence>
<evidence type="ECO:0000256" key="2">
    <source>
        <dbReference type="ARBA" id="ARBA00023315"/>
    </source>
</evidence>
<reference evidence="4 5" key="1">
    <citation type="submission" date="2016-11" db="EMBL/GenBank/DDBJ databases">
        <title>Complete genome sequence of thermophilic cyanobacteria strain Synechococcus sp. PCC6715.</title>
        <authorList>
            <person name="Tang J."/>
            <person name="Daroch M."/>
            <person name="Liang Y."/>
            <person name="Jiang D."/>
            <person name="Shah M."/>
        </authorList>
    </citation>
    <scope>NUCLEOTIDE SEQUENCE [LARGE SCALE GENOMIC DNA]</scope>
    <source>
        <strain evidence="4 5">PCC 6715</strain>
    </source>
</reference>
<dbReference type="EMBL" id="CP018092">
    <property type="protein sequence ID" value="ATS17776.1"/>
    <property type="molecule type" value="Genomic_DNA"/>
</dbReference>
<dbReference type="PANTHER" id="PTHR43800">
    <property type="entry name" value="PEPTIDYL-LYSINE N-ACETYLTRANSFERASE YJAB"/>
    <property type="match status" value="1"/>
</dbReference>
<dbReference type="RefSeq" id="WP_099798130.1">
    <property type="nucleotide sequence ID" value="NZ_CP018092.1"/>
</dbReference>
<dbReference type="InterPro" id="IPR016181">
    <property type="entry name" value="Acyl_CoA_acyltransferase"/>
</dbReference>
<evidence type="ECO:0000256" key="1">
    <source>
        <dbReference type="ARBA" id="ARBA00022679"/>
    </source>
</evidence>
<accession>A0A2D2PZU6</accession>
<reference evidence="5" key="2">
    <citation type="journal article" date="2022" name="Front. Microbiol.">
        <title>Comparative Genomic Analysis Revealed Distinct Molecular Components and Organization of CO2-Concentrating Mechanism in Thermophilic Cyanobacteria.</title>
        <authorList>
            <person name="Tang J."/>
            <person name="Zhou H."/>
            <person name="Yao D."/>
            <person name="Riaz S."/>
            <person name="You D."/>
            <person name="Klepacz-Smolka A."/>
            <person name="Daroch M."/>
        </authorList>
    </citation>
    <scope>NUCLEOTIDE SEQUENCE [LARGE SCALE GENOMIC DNA]</scope>
    <source>
        <strain evidence="5">PCC 6715</strain>
    </source>
</reference>
<gene>
    <name evidence="4" type="ORF">BRW62_02345</name>
</gene>
<dbReference type="PROSITE" id="PS51186">
    <property type="entry name" value="GNAT"/>
    <property type="match status" value="1"/>
</dbReference>
<keyword evidence="1" id="KW-0808">Transferase</keyword>
<evidence type="ECO:0000259" key="3">
    <source>
        <dbReference type="PROSITE" id="PS51186"/>
    </source>
</evidence>
<keyword evidence="2" id="KW-0012">Acyltransferase</keyword>
<name>A0A2D2PZU6_PARLV</name>
<keyword evidence="5" id="KW-1185">Reference proteome</keyword>
<dbReference type="Proteomes" id="UP000231057">
    <property type="component" value="Chromosome"/>
</dbReference>
<dbReference type="AlphaFoldDB" id="A0A2D2PZU6"/>
<dbReference type="InterPro" id="IPR000182">
    <property type="entry name" value="GNAT_dom"/>
</dbReference>
<proteinExistence type="predicted"/>
<organism evidence="4 5">
    <name type="scientific">Parathermosynechococcus lividus PCC 6715</name>
    <dbReference type="NCBI Taxonomy" id="1917166"/>
    <lineage>
        <taxon>Bacteria</taxon>
        <taxon>Bacillati</taxon>
        <taxon>Cyanobacteriota</taxon>
        <taxon>Cyanophyceae</taxon>
        <taxon>Acaryochloridales</taxon>
        <taxon>Thermosynechococcaceae</taxon>
        <taxon>Parathermosynechococcus</taxon>
    </lineage>
</organism>
<feature type="domain" description="N-acetyltransferase" evidence="3">
    <location>
        <begin position="11"/>
        <end position="163"/>
    </location>
</feature>
<dbReference type="PANTHER" id="PTHR43800:SF1">
    <property type="entry name" value="PEPTIDYL-LYSINE N-ACETYLTRANSFERASE YJAB"/>
    <property type="match status" value="1"/>
</dbReference>
<dbReference type="OrthoDB" id="551341at2"/>
<dbReference type="KEGG" id="slw:BRW62_02345"/>
<dbReference type="GO" id="GO:0016747">
    <property type="term" value="F:acyltransferase activity, transferring groups other than amino-acyl groups"/>
    <property type="evidence" value="ECO:0007669"/>
    <property type="project" value="InterPro"/>
</dbReference>
<dbReference type="Gene3D" id="3.40.630.30">
    <property type="match status" value="1"/>
</dbReference>
<evidence type="ECO:0000313" key="5">
    <source>
        <dbReference type="Proteomes" id="UP000231057"/>
    </source>
</evidence>
<protein>
    <recommendedName>
        <fullName evidence="3">N-acetyltransferase domain-containing protein</fullName>
    </recommendedName>
</protein>